<proteinExistence type="predicted"/>
<dbReference type="EMBL" id="LAZR01023870">
    <property type="protein sequence ID" value="KKL77042.1"/>
    <property type="molecule type" value="Genomic_DNA"/>
</dbReference>
<sequence>MKLSKAQQHIVNVINYDGSCIQATITSCGCEGNYLLAKRGVLTKIEGQLYSQAPYHMAQTTIKCLIHKKVLIPTLSNKEFAIQFALGTMDYRIYELAEAYK</sequence>
<gene>
    <name evidence="1" type="ORF">LCGC14_2038840</name>
</gene>
<accession>A0A0F9HPJ4</accession>
<protein>
    <submittedName>
        <fullName evidence="1">Uncharacterized protein</fullName>
    </submittedName>
</protein>
<name>A0A0F9HPJ4_9ZZZZ</name>
<dbReference type="PROSITE" id="PS51257">
    <property type="entry name" value="PROKAR_LIPOPROTEIN"/>
    <property type="match status" value="1"/>
</dbReference>
<reference evidence="1" key="1">
    <citation type="journal article" date="2015" name="Nature">
        <title>Complex archaea that bridge the gap between prokaryotes and eukaryotes.</title>
        <authorList>
            <person name="Spang A."/>
            <person name="Saw J.H."/>
            <person name="Jorgensen S.L."/>
            <person name="Zaremba-Niedzwiedzka K."/>
            <person name="Martijn J."/>
            <person name="Lind A.E."/>
            <person name="van Eijk R."/>
            <person name="Schleper C."/>
            <person name="Guy L."/>
            <person name="Ettema T.J."/>
        </authorList>
    </citation>
    <scope>NUCLEOTIDE SEQUENCE</scope>
</reference>
<dbReference type="AlphaFoldDB" id="A0A0F9HPJ4"/>
<comment type="caution">
    <text evidence="1">The sequence shown here is derived from an EMBL/GenBank/DDBJ whole genome shotgun (WGS) entry which is preliminary data.</text>
</comment>
<organism evidence="1">
    <name type="scientific">marine sediment metagenome</name>
    <dbReference type="NCBI Taxonomy" id="412755"/>
    <lineage>
        <taxon>unclassified sequences</taxon>
        <taxon>metagenomes</taxon>
        <taxon>ecological metagenomes</taxon>
    </lineage>
</organism>
<evidence type="ECO:0000313" key="1">
    <source>
        <dbReference type="EMBL" id="KKL77042.1"/>
    </source>
</evidence>